<dbReference type="Proteomes" id="UP000063063">
    <property type="component" value="Chromosome 20"/>
</dbReference>
<organism evidence="1 2">
    <name type="scientific">Leishmania panamensis</name>
    <dbReference type="NCBI Taxonomy" id="5679"/>
    <lineage>
        <taxon>Eukaryota</taxon>
        <taxon>Discoba</taxon>
        <taxon>Euglenozoa</taxon>
        <taxon>Kinetoplastea</taxon>
        <taxon>Metakinetoplastina</taxon>
        <taxon>Trypanosomatida</taxon>
        <taxon>Trypanosomatidae</taxon>
        <taxon>Leishmaniinae</taxon>
        <taxon>Leishmania</taxon>
        <taxon>Leishmania guyanensis species complex</taxon>
    </lineage>
</organism>
<accession>A0AC62A658</accession>
<gene>
    <name evidence="1" type="ORF">LPMP_2020200</name>
</gene>
<keyword evidence="2" id="KW-1185">Reference proteome</keyword>
<dbReference type="EMBL" id="CP009389">
    <property type="protein sequence ID" value="XUY37166.1"/>
    <property type="molecule type" value="Genomic_DNA"/>
</dbReference>
<evidence type="ECO:0000313" key="1">
    <source>
        <dbReference type="EMBL" id="XUY37166.1"/>
    </source>
</evidence>
<proteinExistence type="predicted"/>
<name>A0AC62A658_LEIPA</name>
<evidence type="ECO:0000313" key="2">
    <source>
        <dbReference type="Proteomes" id="UP000063063"/>
    </source>
</evidence>
<reference evidence="1 2" key="1">
    <citation type="journal article" date="2015" name="Sci. Rep.">
        <title>The genome of Leishmania panamensis: insights into genomics of the L. (Viannia) subgenus.</title>
        <authorList>
            <person name="Llanes A."/>
            <person name="Restrepo C.M."/>
            <person name="Vecchio G.D."/>
            <person name="Anguizola F.J."/>
            <person name="Lleonart R."/>
        </authorList>
    </citation>
    <scope>NUCLEOTIDE SEQUENCE [LARGE SCALE GENOMIC DNA]</scope>
    <source>
        <strain evidence="1 2">MHOM/PA/94/PSC-1</strain>
    </source>
</reference>
<sequence length="205" mass="23230">MALSIALLVYVAVQFVAFFCVFVATPIDMFRIRDRNRSTPNECITIWGLKLDCTSTVNDIPTDIRWSACAPRRNRFRVAEGFSVISVFVYGAAFVLGVIMLFCYRWLRWVCLALNSVGAVTVCIVWVCMVVSYNRKDGMLCTEIRATYTYGAGFVFFLLAWLLGILNIGVLLFLCQDSFSAESGKETENKAQECEEENKEQEREA</sequence>
<protein>
    <submittedName>
        <fullName evidence="1">Amastin-like protein</fullName>
    </submittedName>
</protein>